<accession>A0ABV2BYY1</accession>
<dbReference type="SUPFAM" id="SSF88659">
    <property type="entry name" value="Sigma3 and sigma4 domains of RNA polymerase sigma factors"/>
    <property type="match status" value="1"/>
</dbReference>
<gene>
    <name evidence="1" type="ORF">ABVT43_18420</name>
</gene>
<evidence type="ECO:0000313" key="1">
    <source>
        <dbReference type="EMBL" id="MET1257125.1"/>
    </source>
</evidence>
<dbReference type="Gene3D" id="1.10.10.10">
    <property type="entry name" value="Winged helix-like DNA-binding domain superfamily/Winged helix DNA-binding domain"/>
    <property type="match status" value="1"/>
</dbReference>
<evidence type="ECO:0000313" key="2">
    <source>
        <dbReference type="Proteomes" id="UP001548189"/>
    </source>
</evidence>
<dbReference type="Proteomes" id="UP001548189">
    <property type="component" value="Unassembled WGS sequence"/>
</dbReference>
<comment type="caution">
    <text evidence="1">The sequence shown here is derived from an EMBL/GenBank/DDBJ whole genome shotgun (WGS) entry which is preliminary data.</text>
</comment>
<dbReference type="InterPro" id="IPR014284">
    <property type="entry name" value="RNA_pol_sigma-70_dom"/>
</dbReference>
<keyword evidence="2" id="KW-1185">Reference proteome</keyword>
<dbReference type="EMBL" id="JBEVCJ010000035">
    <property type="protein sequence ID" value="MET1257125.1"/>
    <property type="molecule type" value="Genomic_DNA"/>
</dbReference>
<dbReference type="InterPro" id="IPR053812">
    <property type="entry name" value="HTH_Sigma70_ECF-like"/>
</dbReference>
<protein>
    <submittedName>
        <fullName evidence="1">ECF-type sigma factor</fullName>
    </submittedName>
</protein>
<dbReference type="Pfam" id="PF07638">
    <property type="entry name" value="Sigma70_ECF"/>
    <property type="match status" value="1"/>
</dbReference>
<dbReference type="NCBIfam" id="TIGR02937">
    <property type="entry name" value="sigma70-ECF"/>
    <property type="match status" value="1"/>
</dbReference>
<dbReference type="InterPro" id="IPR013324">
    <property type="entry name" value="RNA_pol_sigma_r3/r4-like"/>
</dbReference>
<organism evidence="1 2">
    <name type="scientific">Aliikangiella maris</name>
    <dbReference type="NCBI Taxonomy" id="3162458"/>
    <lineage>
        <taxon>Bacteria</taxon>
        <taxon>Pseudomonadati</taxon>
        <taxon>Pseudomonadota</taxon>
        <taxon>Gammaproteobacteria</taxon>
        <taxon>Oceanospirillales</taxon>
        <taxon>Pleioneaceae</taxon>
        <taxon>Aliikangiella</taxon>
    </lineage>
</organism>
<reference evidence="1 2" key="1">
    <citation type="submission" date="2024-06" db="EMBL/GenBank/DDBJ databases">
        <authorList>
            <person name="Li F."/>
        </authorList>
    </citation>
    <scope>NUCLEOTIDE SEQUENCE [LARGE SCALE GENOMIC DNA]</scope>
    <source>
        <strain evidence="1 2">GXAS 311</strain>
    </source>
</reference>
<dbReference type="InterPro" id="IPR036388">
    <property type="entry name" value="WH-like_DNA-bd_sf"/>
</dbReference>
<name>A0ABV2BYY1_9GAMM</name>
<dbReference type="NCBIfam" id="TIGR02999">
    <property type="entry name" value="Sig-70_X6"/>
    <property type="match status" value="1"/>
</dbReference>
<dbReference type="InterPro" id="IPR011517">
    <property type="entry name" value="RNA_pol_sigma70_ECF-like"/>
</dbReference>
<sequence length="194" mass="22791">MMNLTQLIHKWQSGDKFSEEKLFSVTYEQFRRIAKESIQKQKSLGVQPKNIEEIIHSTTSLVHDAYIKISSAQTVDLKNSREFYMLVATTMRHILVDFFRKQNSKKRDVDAVDNKEIKNIPYSHELEDYLTLDKAIENLLDSFPRPAEILQLKYFFGFQNKEIADVLNISESTVDKDLKFARGWIKLHIEKGKY</sequence>
<proteinExistence type="predicted"/>